<dbReference type="Gene3D" id="3.40.50.1000">
    <property type="entry name" value="HAD superfamily/HAD-like"/>
    <property type="match status" value="1"/>
</dbReference>
<dbReference type="HOGENOM" id="CLU_085077_1_1_2"/>
<dbReference type="PANTHER" id="PTHR42891">
    <property type="entry name" value="D-GLYCERO-BETA-D-MANNO-HEPTOSE-1,7-BISPHOSPHATE 7-PHOSPHATASE"/>
    <property type="match status" value="1"/>
</dbReference>
<evidence type="ECO:0000256" key="4">
    <source>
        <dbReference type="ARBA" id="ARBA00022801"/>
    </source>
</evidence>
<dbReference type="EC" id="3.1.3.-" evidence="7"/>
<dbReference type="Proteomes" id="UP000006101">
    <property type="component" value="Chromosome"/>
</dbReference>
<dbReference type="Pfam" id="PF13242">
    <property type="entry name" value="Hydrolase_like"/>
    <property type="match status" value="1"/>
</dbReference>
<evidence type="ECO:0000256" key="3">
    <source>
        <dbReference type="ARBA" id="ARBA00022723"/>
    </source>
</evidence>
<dbReference type="PATRIC" id="fig|1229908.8.peg.93"/>
<sequence length="163" mass="18316">MNKKKAIFLDRDGILNRNRDDYVKDISELEIFPNIENFIKKLQASGFLIIVVSNQSAINRGLTTHSNVDEIHASIQAYLNKFGANIDNFYYCPHTPAENCTCRKPKPGLLIKAIDDFSIDPLSSWMVGDRDSDVDAGESVGCKTIKIQENSCDFENILKTILS</sequence>
<dbReference type="GeneID" id="13725542"/>
<evidence type="ECO:0000256" key="7">
    <source>
        <dbReference type="PIRNR" id="PIRNR004682"/>
    </source>
</evidence>
<dbReference type="KEGG" id="nkr:NKOR_00445"/>
<organism evidence="8 9">
    <name type="scientific">Candidatus Nitrosopumilus koreensis AR1</name>
    <dbReference type="NCBI Taxonomy" id="1229908"/>
    <lineage>
        <taxon>Archaea</taxon>
        <taxon>Nitrososphaerota</taxon>
        <taxon>Nitrososphaeria</taxon>
        <taxon>Nitrosopumilales</taxon>
        <taxon>Nitrosopumilaceae</taxon>
        <taxon>Nitrosopumilus</taxon>
    </lineage>
</organism>
<dbReference type="InterPro" id="IPR006549">
    <property type="entry name" value="HAD-SF_hydro_IIIA"/>
</dbReference>
<dbReference type="GO" id="GO:0005737">
    <property type="term" value="C:cytoplasm"/>
    <property type="evidence" value="ECO:0007669"/>
    <property type="project" value="UniProtKB-SubCell"/>
</dbReference>
<dbReference type="GO" id="GO:0046872">
    <property type="term" value="F:metal ion binding"/>
    <property type="evidence" value="ECO:0007669"/>
    <property type="project" value="UniProtKB-KW"/>
</dbReference>
<evidence type="ECO:0000256" key="2">
    <source>
        <dbReference type="ARBA" id="ARBA00022490"/>
    </source>
</evidence>
<keyword evidence="3" id="KW-0479">Metal-binding</keyword>
<evidence type="ECO:0000313" key="8">
    <source>
        <dbReference type="EMBL" id="AFS80011.1"/>
    </source>
</evidence>
<dbReference type="InterPro" id="IPR006543">
    <property type="entry name" value="Histidinol-phos"/>
</dbReference>
<dbReference type="PIRSF" id="PIRSF004682">
    <property type="entry name" value="GmhB"/>
    <property type="match status" value="1"/>
</dbReference>
<proteinExistence type="inferred from homology"/>
<accession>K0B697</accession>
<dbReference type="STRING" id="1229908.NKOR_00445"/>
<keyword evidence="4 7" id="KW-0378">Hydrolase</keyword>
<evidence type="ECO:0000256" key="6">
    <source>
        <dbReference type="ARBA" id="ARBA00031828"/>
    </source>
</evidence>
<dbReference type="InterPro" id="IPR036412">
    <property type="entry name" value="HAD-like_sf"/>
</dbReference>
<gene>
    <name evidence="8" type="ORF">NKOR_00445</name>
</gene>
<dbReference type="NCBIfam" id="TIGR01656">
    <property type="entry name" value="Histidinol-ppas"/>
    <property type="match status" value="1"/>
</dbReference>
<name>K0B697_9ARCH</name>
<dbReference type="GO" id="GO:0005975">
    <property type="term" value="P:carbohydrate metabolic process"/>
    <property type="evidence" value="ECO:0007669"/>
    <property type="project" value="InterPro"/>
</dbReference>
<dbReference type="AlphaFoldDB" id="K0B697"/>
<dbReference type="RefSeq" id="WP_014962402.1">
    <property type="nucleotide sequence ID" value="NC_018655.1"/>
</dbReference>
<dbReference type="PANTHER" id="PTHR42891:SF1">
    <property type="entry name" value="D-GLYCERO-BETA-D-MANNO-HEPTOSE-1,7-BISPHOSPHATE 7-PHOSPHATASE"/>
    <property type="match status" value="1"/>
</dbReference>
<comment type="similarity">
    <text evidence="7">Belongs to the gmhB family.</text>
</comment>
<evidence type="ECO:0000256" key="5">
    <source>
        <dbReference type="ARBA" id="ARBA00023277"/>
    </source>
</evidence>
<keyword evidence="9" id="KW-1185">Reference proteome</keyword>
<evidence type="ECO:0000313" key="9">
    <source>
        <dbReference type="Proteomes" id="UP000006101"/>
    </source>
</evidence>
<comment type="subcellular location">
    <subcellularLocation>
        <location evidence="1 7">Cytoplasm</location>
    </subcellularLocation>
</comment>
<dbReference type="SUPFAM" id="SSF56784">
    <property type="entry name" value="HAD-like"/>
    <property type="match status" value="1"/>
</dbReference>
<dbReference type="GO" id="GO:0016791">
    <property type="term" value="F:phosphatase activity"/>
    <property type="evidence" value="ECO:0007669"/>
    <property type="project" value="InterPro"/>
</dbReference>
<evidence type="ECO:0000256" key="1">
    <source>
        <dbReference type="ARBA" id="ARBA00004496"/>
    </source>
</evidence>
<reference evidence="8 9" key="1">
    <citation type="journal article" date="2012" name="J. Bacteriol.">
        <title>Draft Genome Sequence of an Ammonia-Oxidizing Archaeon, "Candidatus Nitrosopumilus koreensis" AR1, from Marine Sediment.</title>
        <authorList>
            <person name="Park S.J."/>
            <person name="Kim J.G."/>
            <person name="Jung M.Y."/>
            <person name="Kim S.J."/>
            <person name="Cha I.T."/>
            <person name="Kwon K."/>
            <person name="Lee J.H."/>
            <person name="Rhee S.K."/>
        </authorList>
    </citation>
    <scope>NUCLEOTIDE SEQUENCE [LARGE SCALE GENOMIC DNA]</scope>
    <source>
        <strain evidence="8 9">AR1</strain>
    </source>
</reference>
<dbReference type="InterPro" id="IPR004446">
    <property type="entry name" value="Heptose_bisP_phosphatase"/>
</dbReference>
<protein>
    <recommendedName>
        <fullName evidence="6 7">D,D-heptose 1,7-bisphosphate phosphatase</fullName>
        <ecNumber evidence="7">3.1.3.-</ecNumber>
    </recommendedName>
</protein>
<dbReference type="InterPro" id="IPR023214">
    <property type="entry name" value="HAD_sf"/>
</dbReference>
<keyword evidence="5 7" id="KW-0119">Carbohydrate metabolism</keyword>
<dbReference type="NCBIfam" id="TIGR01662">
    <property type="entry name" value="HAD-SF-IIIA"/>
    <property type="match status" value="1"/>
</dbReference>
<keyword evidence="2 7" id="KW-0963">Cytoplasm</keyword>
<dbReference type="EMBL" id="CP003842">
    <property type="protein sequence ID" value="AFS80011.1"/>
    <property type="molecule type" value="Genomic_DNA"/>
</dbReference>
<dbReference type="CDD" id="cd07503">
    <property type="entry name" value="HAD_HisB-N"/>
    <property type="match status" value="1"/>
</dbReference>